<protein>
    <submittedName>
        <fullName evidence="4">RsbT co-antagonist protein RsbR</fullName>
    </submittedName>
</protein>
<feature type="modified residue" description="4-aspartylphosphate" evidence="2">
    <location>
        <position position="62"/>
    </location>
</feature>
<dbReference type="EMBL" id="LT629690">
    <property type="protein sequence ID" value="SDE98570.1"/>
    <property type="molecule type" value="Genomic_DNA"/>
</dbReference>
<keyword evidence="5" id="KW-1185">Reference proteome</keyword>
<evidence type="ECO:0000313" key="5">
    <source>
        <dbReference type="Proteomes" id="UP000182427"/>
    </source>
</evidence>
<gene>
    <name evidence="4" type="ORF">SAMN05444167_1032</name>
</gene>
<sequence length="138" mass="15180">MDNQHIPVPALPRVLLVDDNQTHQYSLGRHLSESGFEVLHAHSGAEALKSAKEDIPDVVLLDIHLPDVLGFEVCKILKSDPSTRSIPVIFHSATYDTQSARSMAADLGAISFLSYPIDIDHLTSVIRGAVIRRMKDSK</sequence>
<dbReference type="InterPro" id="IPR011006">
    <property type="entry name" value="CheY-like_superfamily"/>
</dbReference>
<name>A0A1G7HDN3_9BACT</name>
<dbReference type="SUPFAM" id="SSF52172">
    <property type="entry name" value="CheY-like"/>
    <property type="match status" value="1"/>
</dbReference>
<keyword evidence="1 2" id="KW-0597">Phosphoprotein</keyword>
<dbReference type="OrthoDB" id="119298at2"/>
<dbReference type="AlphaFoldDB" id="A0A1G7HDN3"/>
<proteinExistence type="predicted"/>
<dbReference type="SMART" id="SM00448">
    <property type="entry name" value="REC"/>
    <property type="match status" value="1"/>
</dbReference>
<feature type="domain" description="Response regulatory" evidence="3">
    <location>
        <begin position="13"/>
        <end position="130"/>
    </location>
</feature>
<dbReference type="Pfam" id="PF00072">
    <property type="entry name" value="Response_reg"/>
    <property type="match status" value="1"/>
</dbReference>
<reference evidence="4 5" key="1">
    <citation type="submission" date="2016-10" db="EMBL/GenBank/DDBJ databases">
        <authorList>
            <person name="de Groot N.N."/>
        </authorList>
    </citation>
    <scope>NUCLEOTIDE SEQUENCE [LARGE SCALE GENOMIC DNA]</scope>
    <source>
        <strain evidence="4 5">GAS232</strain>
    </source>
</reference>
<dbReference type="InterPro" id="IPR001789">
    <property type="entry name" value="Sig_transdc_resp-reg_receiver"/>
</dbReference>
<dbReference type="PANTHER" id="PTHR44591">
    <property type="entry name" value="STRESS RESPONSE REGULATOR PROTEIN 1"/>
    <property type="match status" value="1"/>
</dbReference>
<evidence type="ECO:0000313" key="4">
    <source>
        <dbReference type="EMBL" id="SDE98570.1"/>
    </source>
</evidence>
<dbReference type="PANTHER" id="PTHR44591:SF3">
    <property type="entry name" value="RESPONSE REGULATORY DOMAIN-CONTAINING PROTEIN"/>
    <property type="match status" value="1"/>
</dbReference>
<dbReference type="Proteomes" id="UP000182427">
    <property type="component" value="Chromosome I"/>
</dbReference>
<evidence type="ECO:0000259" key="3">
    <source>
        <dbReference type="PROSITE" id="PS50110"/>
    </source>
</evidence>
<evidence type="ECO:0000256" key="2">
    <source>
        <dbReference type="PROSITE-ProRule" id="PRU00169"/>
    </source>
</evidence>
<evidence type="ECO:0000256" key="1">
    <source>
        <dbReference type="ARBA" id="ARBA00022553"/>
    </source>
</evidence>
<dbReference type="Gene3D" id="3.40.50.2300">
    <property type="match status" value="1"/>
</dbReference>
<accession>A0A1G7HDN3</accession>
<dbReference type="GO" id="GO:0000160">
    <property type="term" value="P:phosphorelay signal transduction system"/>
    <property type="evidence" value="ECO:0007669"/>
    <property type="project" value="InterPro"/>
</dbReference>
<dbReference type="PROSITE" id="PS50110">
    <property type="entry name" value="RESPONSE_REGULATORY"/>
    <property type="match status" value="1"/>
</dbReference>
<organism evidence="4 5">
    <name type="scientific">Terriglobus roseus</name>
    <dbReference type="NCBI Taxonomy" id="392734"/>
    <lineage>
        <taxon>Bacteria</taxon>
        <taxon>Pseudomonadati</taxon>
        <taxon>Acidobacteriota</taxon>
        <taxon>Terriglobia</taxon>
        <taxon>Terriglobales</taxon>
        <taxon>Acidobacteriaceae</taxon>
        <taxon>Terriglobus</taxon>
    </lineage>
</organism>
<dbReference type="InterPro" id="IPR050595">
    <property type="entry name" value="Bact_response_regulator"/>
</dbReference>
<dbReference type="RefSeq" id="WP_083344206.1">
    <property type="nucleotide sequence ID" value="NZ_LT629690.1"/>
</dbReference>